<organism evidence="1 2">
    <name type="scientific">Nephila pilipes</name>
    <name type="common">Giant wood spider</name>
    <name type="synonym">Nephila maculata</name>
    <dbReference type="NCBI Taxonomy" id="299642"/>
    <lineage>
        <taxon>Eukaryota</taxon>
        <taxon>Metazoa</taxon>
        <taxon>Ecdysozoa</taxon>
        <taxon>Arthropoda</taxon>
        <taxon>Chelicerata</taxon>
        <taxon>Arachnida</taxon>
        <taxon>Araneae</taxon>
        <taxon>Araneomorphae</taxon>
        <taxon>Entelegynae</taxon>
        <taxon>Araneoidea</taxon>
        <taxon>Nephilidae</taxon>
        <taxon>Nephila</taxon>
    </lineage>
</organism>
<dbReference type="AlphaFoldDB" id="A0A8X6TTL1"/>
<reference evidence="1" key="1">
    <citation type="submission" date="2020-08" db="EMBL/GenBank/DDBJ databases">
        <title>Multicomponent nature underlies the extraordinary mechanical properties of spider dragline silk.</title>
        <authorList>
            <person name="Kono N."/>
            <person name="Nakamura H."/>
            <person name="Mori M."/>
            <person name="Yoshida Y."/>
            <person name="Ohtoshi R."/>
            <person name="Malay A.D."/>
            <person name="Moran D.A.P."/>
            <person name="Tomita M."/>
            <person name="Numata K."/>
            <person name="Arakawa K."/>
        </authorList>
    </citation>
    <scope>NUCLEOTIDE SEQUENCE</scope>
</reference>
<gene>
    <name evidence="1" type="ORF">NPIL_636051</name>
</gene>
<proteinExistence type="predicted"/>
<name>A0A8X6TTL1_NEPPI</name>
<comment type="caution">
    <text evidence="1">The sequence shown here is derived from an EMBL/GenBank/DDBJ whole genome shotgun (WGS) entry which is preliminary data.</text>
</comment>
<accession>A0A8X6TTL1</accession>
<evidence type="ECO:0000313" key="1">
    <source>
        <dbReference type="EMBL" id="GFT54665.1"/>
    </source>
</evidence>
<sequence>MNQCGSLPFSLRPDRRVHKISWDGPALRNLPSPPSCPPDHLREPISRSEVSWRKPSLILSVLVLVICFRLKRRFFHLCCSQVSRRRPFIPHLYLLILWIPLKPNRFPPDRSGPEIIMILYNLWSYFPTFRSCKPDSGNHLIVKSVLKSELKRP</sequence>
<protein>
    <submittedName>
        <fullName evidence="1">Uncharacterized protein</fullName>
    </submittedName>
</protein>
<keyword evidence="2" id="KW-1185">Reference proteome</keyword>
<dbReference type="EMBL" id="BMAW01066347">
    <property type="protein sequence ID" value="GFT54665.1"/>
    <property type="molecule type" value="Genomic_DNA"/>
</dbReference>
<dbReference type="Proteomes" id="UP000887013">
    <property type="component" value="Unassembled WGS sequence"/>
</dbReference>
<evidence type="ECO:0000313" key="2">
    <source>
        <dbReference type="Proteomes" id="UP000887013"/>
    </source>
</evidence>